<proteinExistence type="inferred from homology"/>
<feature type="compositionally biased region" description="Low complexity" evidence="3">
    <location>
        <begin position="247"/>
        <end position="266"/>
    </location>
</feature>
<dbReference type="AlphaFoldDB" id="A0A8D8VMR5"/>
<dbReference type="InterPro" id="IPR039740">
    <property type="entry name" value="CNOT10"/>
</dbReference>
<dbReference type="GO" id="GO:0005634">
    <property type="term" value="C:nucleus"/>
    <property type="evidence" value="ECO:0007669"/>
    <property type="project" value="UniProtKB-SubCell"/>
</dbReference>
<comment type="function">
    <text evidence="2">Component of the CCR4-NOT complex which is one of the major cellular mRNA deadenylases and is linked to various cellular processes including bulk mRNA degradation, miRNA-mediated repression, translational repression during translational initiation and general transcription regulation.</text>
</comment>
<dbReference type="PANTHER" id="PTHR12979">
    <property type="entry name" value="CCR4-NOT TRANSCRIPTION COMPLEX SUBUNIT 10"/>
    <property type="match status" value="1"/>
</dbReference>
<keyword evidence="2" id="KW-0810">Translation regulation</keyword>
<dbReference type="InterPro" id="IPR011990">
    <property type="entry name" value="TPR-like_helical_dom_sf"/>
</dbReference>
<accession>A0A8D8VMR5</accession>
<feature type="region of interest" description="Disordered" evidence="3">
    <location>
        <begin position="236"/>
        <end position="266"/>
    </location>
</feature>
<comment type="subcellular location">
    <subcellularLocation>
        <location evidence="2">Cytoplasm</location>
    </subcellularLocation>
    <subcellularLocation>
        <location evidence="2">Nucleus</location>
    </subcellularLocation>
</comment>
<dbReference type="Gene3D" id="1.25.40.10">
    <property type="entry name" value="Tetratricopeptide repeat domain"/>
    <property type="match status" value="1"/>
</dbReference>
<dbReference type="GO" id="GO:0005737">
    <property type="term" value="C:cytoplasm"/>
    <property type="evidence" value="ECO:0007669"/>
    <property type="project" value="UniProtKB-SubCell"/>
</dbReference>
<dbReference type="EMBL" id="HBUF01228604">
    <property type="protein sequence ID" value="CAG6672439.1"/>
    <property type="molecule type" value="Transcribed_RNA"/>
</dbReference>
<evidence type="ECO:0000256" key="2">
    <source>
        <dbReference type="RuleBase" id="RU367083"/>
    </source>
</evidence>
<dbReference type="EMBL" id="HBUF01069641">
    <property type="protein sequence ID" value="CAG6629070.1"/>
    <property type="molecule type" value="Transcribed_RNA"/>
</dbReference>
<dbReference type="GO" id="GO:0031047">
    <property type="term" value="P:regulatory ncRNA-mediated gene silencing"/>
    <property type="evidence" value="ECO:0007669"/>
    <property type="project" value="UniProtKB-UniRule"/>
</dbReference>
<dbReference type="GO" id="GO:0030014">
    <property type="term" value="C:CCR4-NOT complex"/>
    <property type="evidence" value="ECO:0007669"/>
    <property type="project" value="UniProtKB-UniRule"/>
</dbReference>
<keyword evidence="2" id="KW-0943">RNA-mediated gene silencing</keyword>
<dbReference type="PANTHER" id="PTHR12979:SF5">
    <property type="entry name" value="CCR4-NOT TRANSCRIPTION COMPLEX SUBUNIT 10"/>
    <property type="match status" value="1"/>
</dbReference>
<evidence type="ECO:0000256" key="1">
    <source>
        <dbReference type="ARBA" id="ARBA00010080"/>
    </source>
</evidence>
<dbReference type="EMBL" id="HBUF01069640">
    <property type="protein sequence ID" value="CAG6629068.1"/>
    <property type="molecule type" value="Transcribed_RNA"/>
</dbReference>
<keyword evidence="2" id="KW-0539">Nucleus</keyword>
<evidence type="ECO:0000256" key="3">
    <source>
        <dbReference type="SAM" id="MobiDB-lite"/>
    </source>
</evidence>
<keyword evidence="2" id="KW-0805">Transcription regulation</keyword>
<sequence>MDKDHSSEGTSLSDQERDFAQLALNEFNRGSFGSCLQYITKLESIRAKDVKVLHNKYVTEYFKSDLCKTDQFRKNMNVVCNQAKINMENLEQLEDVEHCIIYYNQAVLLYHLKHHSTALKIMNKVFTFIEPMEESLAHRVCLLLVELHLCTCQPEKALSLISYIENQFVSTENATKMTIGSGTDGKDIKSLEKEHRPLADLDAATDAFRLKLLQYRVRCYLYTCALKRATEELRIISETSPSPPPAAATSSKTSPGPSNGHSPPGGEAIPQSLPLVCLHAQVEYLRKNYKHAISTLSQIPLHHDYTAYFKEKGESPIVCFYNNMGCIHHYMAKPNLSSFFFNKAVQENMELYKKYPIPDPNEPLSGRSLYMLANNKTAQLMYNLGISLLHGGKPVPAFEYLTQAVQVYHDNPRLWLRLAECCIMAHKSGNAMDLNINERKKDIILNTIGSGAHRKIVLNQDIFNNIKYSCEAESYAIPVASLEFASLCLRNALVLCSPAILHSPSPSPQSPSSETALADLQCCILAAAAYTSLCLGDPNVALGHASLLLSQPNLSPLHRFLGHLYSAEALVLLNKTGEAIEHLSSSHLSDNFPDSEASALHLRKWLPTSLPSAKAVLEYNLATALTIRGEMTKAADILKHVWLSKGSSSEIPVQVISLALYIELALGHSDVAHSIVMQNCAPNNIRT</sequence>
<keyword evidence="2" id="KW-0963">Cytoplasm</keyword>
<reference evidence="4" key="1">
    <citation type="submission" date="2021-05" db="EMBL/GenBank/DDBJ databases">
        <authorList>
            <person name="Alioto T."/>
            <person name="Alioto T."/>
            <person name="Gomez Garrido J."/>
        </authorList>
    </citation>
    <scope>NUCLEOTIDE SEQUENCE</scope>
</reference>
<keyword evidence="2" id="KW-0804">Transcription</keyword>
<dbReference type="EMBL" id="HBUF01069642">
    <property type="protein sequence ID" value="CAG6629072.1"/>
    <property type="molecule type" value="Transcribed_RNA"/>
</dbReference>
<name>A0A8D8VMR5_9HEMI</name>
<dbReference type="GO" id="GO:0017148">
    <property type="term" value="P:negative regulation of translation"/>
    <property type="evidence" value="ECO:0007669"/>
    <property type="project" value="TreeGrafter"/>
</dbReference>
<comment type="similarity">
    <text evidence="1 2">Belongs to the CNOT10 family.</text>
</comment>
<dbReference type="GO" id="GO:0006402">
    <property type="term" value="P:mRNA catabolic process"/>
    <property type="evidence" value="ECO:0007669"/>
    <property type="project" value="TreeGrafter"/>
</dbReference>
<protein>
    <recommendedName>
        <fullName evidence="2">CCR4-NOT transcription complex subunit 10</fullName>
    </recommendedName>
</protein>
<evidence type="ECO:0000313" key="4">
    <source>
        <dbReference type="EMBL" id="CAG6629068.1"/>
    </source>
</evidence>
<dbReference type="EMBL" id="HBUF01228605">
    <property type="protein sequence ID" value="CAG6672441.1"/>
    <property type="molecule type" value="Transcribed_RNA"/>
</dbReference>
<dbReference type="SUPFAM" id="SSF48452">
    <property type="entry name" value="TPR-like"/>
    <property type="match status" value="1"/>
</dbReference>
<organism evidence="4">
    <name type="scientific">Cacopsylla melanoneura</name>
    <dbReference type="NCBI Taxonomy" id="428564"/>
    <lineage>
        <taxon>Eukaryota</taxon>
        <taxon>Metazoa</taxon>
        <taxon>Ecdysozoa</taxon>
        <taxon>Arthropoda</taxon>
        <taxon>Hexapoda</taxon>
        <taxon>Insecta</taxon>
        <taxon>Pterygota</taxon>
        <taxon>Neoptera</taxon>
        <taxon>Paraneoptera</taxon>
        <taxon>Hemiptera</taxon>
        <taxon>Sternorrhyncha</taxon>
        <taxon>Psylloidea</taxon>
        <taxon>Psyllidae</taxon>
        <taxon>Psyllinae</taxon>
        <taxon>Cacopsylla</taxon>
    </lineage>
</organism>